<dbReference type="InterPro" id="IPR036397">
    <property type="entry name" value="RNaseH_sf"/>
</dbReference>
<comment type="caution">
    <text evidence="3">The sequence shown here is derived from an EMBL/GenBank/DDBJ whole genome shotgun (WGS) entry which is preliminary data.</text>
</comment>
<gene>
    <name evidence="3" type="ORF">LWI29_031957</name>
</gene>
<feature type="domain" description="Reverse transcriptase" evidence="1">
    <location>
        <begin position="63"/>
        <end position="344"/>
    </location>
</feature>
<evidence type="ECO:0000313" key="4">
    <source>
        <dbReference type="Proteomes" id="UP001168877"/>
    </source>
</evidence>
<sequence>MLFPSLNADDILRLNASVSEHEVKVSAFSIGGIKAPGPDGFPAIFFHKHWNTCKTDLISLVSDCFLKGCVPSAVNHTLISLIPKVPSPSNMTQFRPISLCNTTYKIISKILVQRLRVLLPDLVSPTQVAFVPGRQIQDNIVVAQEVLHKFKHARGKVGYIAWKIDLAKAYDRLQWGFIKHVLEELGIDGRLNNLIMSCISNLQYQVNFNGELSASFRPNCGIRQGDPLSPYIFVLCMEKLSHLIQQKLSVGDWKPIRISRGGPAISHLFFADDLILFGHASVQQANIMKECLDVFCDLSGQQVSFPKSRVHCSKNVTDHISRALAATCGSPITNDLGNYLGVPLIHGRITKGTYAEIVEKTQKRLASWKSASLSFAGRCTLIKAVTSAIPVYAMQSIKLPSEICSKLDKINRDFLWGSSVDSKKIHLVNWDTVCLPRNLGGLGIKKTKKVNQALLAKAGWRLAQVDTGLWGALLKNKYLKGERLSVSDIGTDRNCSSTWRGFNFGAKLLPEGVLWRVGNGHRICFWTDIWIHDLGRLDRFASPPLAENRVHDKVSDYLDANGWDLQKLSSALPWPVVHRIFSIHIGGNRDVEDTIIWGLTKSGEFSVQSAYAHQFSDCGVVPWKWNFIWSLKLPPRVLHFLWTFLHSKLLTNDMRATRGITDDTTCDRCKGGYEDLDHVFRGCRYSIAVWEDIGKGSTLSNSYKGEWSQWLEDNLKCKTLHLGRVPGYLIFAVTLWFIWKWRCDKVFNPSFQVPRGPGQFVWSYAADWLASNSGLEADASLPMRLISWSPPPLGWVKLNIDGSFNCDLGSISAGGVIRDDRKLWLTGFAVNKGLGSVLEAELWGILEGLKLAWYAGFRKVMVESDSQSAVSILTNDIPFHHPLFHIVRACKSLLDSDWSCSIHHIYRESNFVADSLARLGHSLGLGVTVFDEPPLQTYGVLEDDYKGVATPRFVSSS</sequence>
<dbReference type="PANTHER" id="PTHR33116">
    <property type="entry name" value="REVERSE TRANSCRIPTASE ZINC-BINDING DOMAIN-CONTAINING PROTEIN-RELATED-RELATED"/>
    <property type="match status" value="1"/>
</dbReference>
<dbReference type="Pfam" id="PF00078">
    <property type="entry name" value="RVT_1"/>
    <property type="match status" value="1"/>
</dbReference>
<keyword evidence="4" id="KW-1185">Reference proteome</keyword>
<dbReference type="PROSITE" id="PS50878">
    <property type="entry name" value="RT_POL"/>
    <property type="match status" value="1"/>
</dbReference>
<dbReference type="SUPFAM" id="SSF56672">
    <property type="entry name" value="DNA/RNA polymerases"/>
    <property type="match status" value="1"/>
</dbReference>
<organism evidence="3 4">
    <name type="scientific">Acer saccharum</name>
    <name type="common">Sugar maple</name>
    <dbReference type="NCBI Taxonomy" id="4024"/>
    <lineage>
        <taxon>Eukaryota</taxon>
        <taxon>Viridiplantae</taxon>
        <taxon>Streptophyta</taxon>
        <taxon>Embryophyta</taxon>
        <taxon>Tracheophyta</taxon>
        <taxon>Spermatophyta</taxon>
        <taxon>Magnoliopsida</taxon>
        <taxon>eudicotyledons</taxon>
        <taxon>Gunneridae</taxon>
        <taxon>Pentapetalae</taxon>
        <taxon>rosids</taxon>
        <taxon>malvids</taxon>
        <taxon>Sapindales</taxon>
        <taxon>Sapindaceae</taxon>
        <taxon>Hippocastanoideae</taxon>
        <taxon>Acereae</taxon>
        <taxon>Acer</taxon>
    </lineage>
</organism>
<dbReference type="SUPFAM" id="SSF53098">
    <property type="entry name" value="Ribonuclease H-like"/>
    <property type="match status" value="1"/>
</dbReference>
<dbReference type="CDD" id="cd01650">
    <property type="entry name" value="RT_nLTR_like"/>
    <property type="match status" value="1"/>
</dbReference>
<evidence type="ECO:0000259" key="1">
    <source>
        <dbReference type="PROSITE" id="PS50878"/>
    </source>
</evidence>
<dbReference type="GO" id="GO:0004523">
    <property type="term" value="F:RNA-DNA hybrid ribonuclease activity"/>
    <property type="evidence" value="ECO:0007669"/>
    <property type="project" value="InterPro"/>
</dbReference>
<protein>
    <recommendedName>
        <fullName evidence="5">Reverse transcriptase domain-containing protein</fullName>
    </recommendedName>
</protein>
<dbReference type="Pfam" id="PF13966">
    <property type="entry name" value="zf-RVT"/>
    <property type="match status" value="1"/>
</dbReference>
<dbReference type="InterPro" id="IPR000477">
    <property type="entry name" value="RT_dom"/>
</dbReference>
<dbReference type="CDD" id="cd06222">
    <property type="entry name" value="RNase_H_like"/>
    <property type="match status" value="1"/>
</dbReference>
<dbReference type="PROSITE" id="PS50879">
    <property type="entry name" value="RNASE_H_1"/>
    <property type="match status" value="1"/>
</dbReference>
<dbReference type="EMBL" id="JAUESC010000380">
    <property type="protein sequence ID" value="KAK0593151.1"/>
    <property type="molecule type" value="Genomic_DNA"/>
</dbReference>
<dbReference type="Pfam" id="PF13456">
    <property type="entry name" value="RVT_3"/>
    <property type="match status" value="1"/>
</dbReference>
<accession>A0AA39SHT3</accession>
<dbReference type="Gene3D" id="3.30.420.10">
    <property type="entry name" value="Ribonuclease H-like superfamily/Ribonuclease H"/>
    <property type="match status" value="1"/>
</dbReference>
<reference evidence="3" key="2">
    <citation type="submission" date="2023-06" db="EMBL/GenBank/DDBJ databases">
        <authorList>
            <person name="Swenson N.G."/>
            <person name="Wegrzyn J.L."/>
            <person name="Mcevoy S.L."/>
        </authorList>
    </citation>
    <scope>NUCLEOTIDE SEQUENCE</scope>
    <source>
        <strain evidence="3">NS2018</strain>
        <tissue evidence="3">Leaf</tissue>
    </source>
</reference>
<dbReference type="InterPro" id="IPR026960">
    <property type="entry name" value="RVT-Znf"/>
</dbReference>
<evidence type="ECO:0008006" key="5">
    <source>
        <dbReference type="Google" id="ProtNLM"/>
    </source>
</evidence>
<reference evidence="3" key="1">
    <citation type="journal article" date="2022" name="Plant J.">
        <title>Strategies of tolerance reflected in two North American maple genomes.</title>
        <authorList>
            <person name="McEvoy S.L."/>
            <person name="Sezen U.U."/>
            <person name="Trouern-Trend A."/>
            <person name="McMahon S.M."/>
            <person name="Schaberg P.G."/>
            <person name="Yang J."/>
            <person name="Wegrzyn J.L."/>
            <person name="Swenson N.G."/>
        </authorList>
    </citation>
    <scope>NUCLEOTIDE SEQUENCE</scope>
    <source>
        <strain evidence="3">NS2018</strain>
    </source>
</reference>
<proteinExistence type="predicted"/>
<feature type="domain" description="RNase H type-1" evidence="2">
    <location>
        <begin position="792"/>
        <end position="922"/>
    </location>
</feature>
<dbReference type="AlphaFoldDB" id="A0AA39SHT3"/>
<dbReference type="InterPro" id="IPR043502">
    <property type="entry name" value="DNA/RNA_pol_sf"/>
</dbReference>
<dbReference type="InterPro" id="IPR002156">
    <property type="entry name" value="RNaseH_domain"/>
</dbReference>
<dbReference type="PANTHER" id="PTHR33116:SF70">
    <property type="entry name" value="NON-LTR RETROELEMENT REVERSE TRANSCRIPTASE-LIKE PROTEIN"/>
    <property type="match status" value="1"/>
</dbReference>
<dbReference type="InterPro" id="IPR012337">
    <property type="entry name" value="RNaseH-like_sf"/>
</dbReference>
<evidence type="ECO:0000259" key="2">
    <source>
        <dbReference type="PROSITE" id="PS50879"/>
    </source>
</evidence>
<evidence type="ECO:0000313" key="3">
    <source>
        <dbReference type="EMBL" id="KAK0593151.1"/>
    </source>
</evidence>
<name>A0AA39SHT3_ACESA</name>
<dbReference type="InterPro" id="IPR044730">
    <property type="entry name" value="RNase_H-like_dom_plant"/>
</dbReference>
<dbReference type="GO" id="GO:0003676">
    <property type="term" value="F:nucleic acid binding"/>
    <property type="evidence" value="ECO:0007669"/>
    <property type="project" value="InterPro"/>
</dbReference>
<dbReference type="Proteomes" id="UP001168877">
    <property type="component" value="Unassembled WGS sequence"/>
</dbReference>